<dbReference type="EMBL" id="JRFJ01000001">
    <property type="protein sequence ID" value="KHJ55263.1"/>
    <property type="molecule type" value="Genomic_DNA"/>
</dbReference>
<dbReference type="Pfam" id="PF01202">
    <property type="entry name" value="SKI"/>
    <property type="match status" value="1"/>
</dbReference>
<evidence type="ECO:0000256" key="2">
    <source>
        <dbReference type="ARBA" id="ARBA00022679"/>
    </source>
</evidence>
<dbReference type="Gene3D" id="3.40.50.300">
    <property type="entry name" value="P-loop containing nucleotide triphosphate hydrolases"/>
    <property type="match status" value="1"/>
</dbReference>
<keyword evidence="4 7" id="KW-0418">Kinase</keyword>
<keyword evidence="2 7" id="KW-0808">Transferase</keyword>
<dbReference type="SUPFAM" id="SSF52540">
    <property type="entry name" value="P-loop containing nucleoside triphosphate hydrolases"/>
    <property type="match status" value="1"/>
</dbReference>
<reference evidence="8 9" key="1">
    <citation type="submission" date="2014-09" db="EMBL/GenBank/DDBJ databases">
        <title>Isolation and characterization of Aurantimonas altamirensis ON-56566 from clinical sample following a dog bite.</title>
        <authorList>
            <person name="Eshaghi A."/>
            <person name="Li A."/>
            <person name="Shahinas D."/>
            <person name="Bahn P."/>
            <person name="Kus J.V."/>
            <person name="Patel S.N."/>
        </authorList>
    </citation>
    <scope>NUCLEOTIDE SEQUENCE [LARGE SCALE GENOMIC DNA]</scope>
    <source>
        <strain evidence="8 9">ON-56566</strain>
    </source>
</reference>
<feature type="binding site" evidence="7">
    <location>
        <position position="51"/>
    </location>
    <ligand>
        <name>substrate</name>
    </ligand>
</feature>
<comment type="catalytic activity">
    <reaction evidence="7">
        <text>shikimate + ATP = 3-phosphoshikimate + ADP + H(+)</text>
        <dbReference type="Rhea" id="RHEA:13121"/>
        <dbReference type="ChEBI" id="CHEBI:15378"/>
        <dbReference type="ChEBI" id="CHEBI:30616"/>
        <dbReference type="ChEBI" id="CHEBI:36208"/>
        <dbReference type="ChEBI" id="CHEBI:145989"/>
        <dbReference type="ChEBI" id="CHEBI:456216"/>
        <dbReference type="EC" id="2.7.1.71"/>
    </reaction>
</comment>
<dbReference type="RefSeq" id="WP_039188062.1">
    <property type="nucleotide sequence ID" value="NZ_JRFJ01000001.1"/>
</dbReference>
<dbReference type="InterPro" id="IPR000623">
    <property type="entry name" value="Shikimate_kinase/TSH1"/>
</dbReference>
<comment type="pathway">
    <text evidence="7">Metabolic intermediate biosynthesis; chorismate biosynthesis; chorismate from D-erythrose 4-phosphate and phosphoenolpyruvate: step 5/7.</text>
</comment>
<dbReference type="EC" id="2.7.1.71" evidence="7"/>
<keyword evidence="7" id="KW-0963">Cytoplasm</keyword>
<dbReference type="GO" id="GO:0005829">
    <property type="term" value="C:cytosol"/>
    <property type="evidence" value="ECO:0007669"/>
    <property type="project" value="TreeGrafter"/>
</dbReference>
<feature type="binding site" evidence="7">
    <location>
        <position position="97"/>
    </location>
    <ligand>
        <name>substrate</name>
    </ligand>
</feature>
<dbReference type="AlphaFoldDB" id="A0A0B1Q333"/>
<dbReference type="GO" id="GO:0008652">
    <property type="term" value="P:amino acid biosynthetic process"/>
    <property type="evidence" value="ECO:0007669"/>
    <property type="project" value="UniProtKB-KW"/>
</dbReference>
<feature type="binding site" evidence="7">
    <location>
        <position position="33"/>
    </location>
    <ligand>
        <name>Mg(2+)</name>
        <dbReference type="ChEBI" id="CHEBI:18420"/>
    </ligand>
</feature>
<name>A0A0B1Q333_9HYPH</name>
<proteinExistence type="inferred from homology"/>
<dbReference type="STRING" id="370622.LA66_00840"/>
<organism evidence="8 9">
    <name type="scientific">Aureimonas altamirensis</name>
    <dbReference type="NCBI Taxonomy" id="370622"/>
    <lineage>
        <taxon>Bacteria</taxon>
        <taxon>Pseudomonadati</taxon>
        <taxon>Pseudomonadota</taxon>
        <taxon>Alphaproteobacteria</taxon>
        <taxon>Hyphomicrobiales</taxon>
        <taxon>Aurantimonadaceae</taxon>
        <taxon>Aureimonas</taxon>
    </lineage>
</organism>
<dbReference type="GO" id="GO:0004765">
    <property type="term" value="F:shikimate kinase activity"/>
    <property type="evidence" value="ECO:0007669"/>
    <property type="project" value="UniProtKB-UniRule"/>
</dbReference>
<feature type="binding site" evidence="7">
    <location>
        <position position="154"/>
    </location>
    <ligand>
        <name>substrate</name>
    </ligand>
</feature>
<keyword evidence="5 7" id="KW-0067">ATP-binding</keyword>
<gene>
    <name evidence="7" type="primary">aroK</name>
    <name evidence="8" type="ORF">LA66_00840</name>
</gene>
<dbReference type="PANTHER" id="PTHR21087:SF16">
    <property type="entry name" value="SHIKIMATE KINASE 1, CHLOROPLASTIC"/>
    <property type="match status" value="1"/>
</dbReference>
<dbReference type="Proteomes" id="UP000030826">
    <property type="component" value="Unassembled WGS sequence"/>
</dbReference>
<keyword evidence="7" id="KW-0479">Metal-binding</keyword>
<dbReference type="OrthoDB" id="9800332at2"/>
<comment type="caution">
    <text evidence="7">Lacks conserved residue(s) required for the propagation of feature annotation.</text>
</comment>
<comment type="subunit">
    <text evidence="7">Monomer.</text>
</comment>
<keyword evidence="7" id="KW-0460">Magnesium</keyword>
<dbReference type="GO" id="GO:0009073">
    <property type="term" value="P:aromatic amino acid family biosynthetic process"/>
    <property type="evidence" value="ECO:0007669"/>
    <property type="project" value="UniProtKB-KW"/>
</dbReference>
<evidence type="ECO:0000256" key="5">
    <source>
        <dbReference type="ARBA" id="ARBA00022840"/>
    </source>
</evidence>
<dbReference type="HAMAP" id="MF_00109">
    <property type="entry name" value="Shikimate_kinase"/>
    <property type="match status" value="1"/>
</dbReference>
<comment type="cofactor">
    <cofactor evidence="7">
        <name>Mg(2+)</name>
        <dbReference type="ChEBI" id="CHEBI:18420"/>
    </cofactor>
    <text evidence="7">Binds 1 Mg(2+) ion per subunit.</text>
</comment>
<accession>A0A0B1Q333</accession>
<dbReference type="NCBIfam" id="NF010552">
    <property type="entry name" value="PRK13946.1"/>
    <property type="match status" value="1"/>
</dbReference>
<evidence type="ECO:0000313" key="8">
    <source>
        <dbReference type="EMBL" id="KHJ55263.1"/>
    </source>
</evidence>
<evidence type="ECO:0000256" key="3">
    <source>
        <dbReference type="ARBA" id="ARBA00022741"/>
    </source>
</evidence>
<sequence length="194" mass="21779">MTSTADKTRLKAAPLELHGRSIALVGLMGAGKTTIGRKLAQLLGLPFVDSDAEIERVSRMTVSELFAAYGEPEFRALEARVVARIAEEEPRVIGTGGGAYMNEATRELLRERAYTVWLKADLDLLMERVSKRPTRPLLQAADPRAVMRELMDRRYPVYAQADLTVQSRNARRETIAAEIVSALRQKIEKDRQER</sequence>
<dbReference type="GO" id="GO:0005524">
    <property type="term" value="F:ATP binding"/>
    <property type="evidence" value="ECO:0007669"/>
    <property type="project" value="UniProtKB-UniRule"/>
</dbReference>
<dbReference type="UniPathway" id="UPA00053">
    <property type="reaction ID" value="UER00088"/>
</dbReference>
<keyword evidence="1 7" id="KW-0028">Amino-acid biosynthesis</keyword>
<keyword evidence="6 7" id="KW-0057">Aromatic amino acid biosynthesis</keyword>
<keyword evidence="3 7" id="KW-0547">Nucleotide-binding</keyword>
<dbReference type="InterPro" id="IPR027417">
    <property type="entry name" value="P-loop_NTPase"/>
</dbReference>
<evidence type="ECO:0000256" key="6">
    <source>
        <dbReference type="ARBA" id="ARBA00023141"/>
    </source>
</evidence>
<comment type="function">
    <text evidence="7">Catalyzes the specific phosphorylation of the 3-hydroxyl group of shikimic acid using ATP as a cosubstrate.</text>
</comment>
<feature type="binding site" evidence="7">
    <location>
        <begin position="29"/>
        <end position="34"/>
    </location>
    <ligand>
        <name>ATP</name>
        <dbReference type="ChEBI" id="CHEBI:30616"/>
    </ligand>
</feature>
<comment type="subcellular location">
    <subcellularLocation>
        <location evidence="7">Cytoplasm</location>
    </subcellularLocation>
</comment>
<comment type="caution">
    <text evidence="8">The sequence shown here is derived from an EMBL/GenBank/DDBJ whole genome shotgun (WGS) entry which is preliminary data.</text>
</comment>
<dbReference type="InterPro" id="IPR031322">
    <property type="entry name" value="Shikimate/glucono_kinase"/>
</dbReference>
<comment type="similarity">
    <text evidence="7">Belongs to the shikimate kinase family.</text>
</comment>
<evidence type="ECO:0000256" key="1">
    <source>
        <dbReference type="ARBA" id="ARBA00022605"/>
    </source>
</evidence>
<evidence type="ECO:0000256" key="4">
    <source>
        <dbReference type="ARBA" id="ARBA00022777"/>
    </source>
</evidence>
<evidence type="ECO:0000313" key="9">
    <source>
        <dbReference type="Proteomes" id="UP000030826"/>
    </source>
</evidence>
<feature type="binding site" evidence="7">
    <location>
        <position position="75"/>
    </location>
    <ligand>
        <name>substrate</name>
    </ligand>
</feature>
<dbReference type="PRINTS" id="PR01100">
    <property type="entry name" value="SHIKIMTKNASE"/>
</dbReference>
<protein>
    <recommendedName>
        <fullName evidence="7">Shikimate kinase</fullName>
        <shortName evidence="7">SK</shortName>
        <ecNumber evidence="7">2.7.1.71</ecNumber>
    </recommendedName>
</protein>
<dbReference type="PANTHER" id="PTHR21087">
    <property type="entry name" value="SHIKIMATE KINASE"/>
    <property type="match status" value="1"/>
</dbReference>
<dbReference type="CDD" id="cd00464">
    <property type="entry name" value="SK"/>
    <property type="match status" value="1"/>
</dbReference>
<evidence type="ECO:0000256" key="7">
    <source>
        <dbReference type="HAMAP-Rule" id="MF_00109"/>
    </source>
</evidence>
<dbReference type="GO" id="GO:0000287">
    <property type="term" value="F:magnesium ion binding"/>
    <property type="evidence" value="ECO:0007669"/>
    <property type="project" value="UniProtKB-UniRule"/>
</dbReference>
<feature type="binding site" evidence="7">
    <location>
        <position position="135"/>
    </location>
    <ligand>
        <name>ATP</name>
        <dbReference type="ChEBI" id="CHEBI:30616"/>
    </ligand>
</feature>
<dbReference type="GO" id="GO:0009423">
    <property type="term" value="P:chorismate biosynthetic process"/>
    <property type="evidence" value="ECO:0007669"/>
    <property type="project" value="UniProtKB-UniRule"/>
</dbReference>